<evidence type="ECO:0000256" key="1">
    <source>
        <dbReference type="ARBA" id="ARBA00004496"/>
    </source>
</evidence>
<gene>
    <name evidence="8" type="ORF">KP509_16G067100</name>
</gene>
<evidence type="ECO:0000313" key="8">
    <source>
        <dbReference type="EMBL" id="KAH7388269.1"/>
    </source>
</evidence>
<name>A0A8T2T5A2_CERRI</name>
<dbReference type="FunFam" id="1.10.560.10:FF:000038">
    <property type="entry name" value="Chaperonin containing TCP1 subunit 6B"/>
    <property type="match status" value="1"/>
</dbReference>
<dbReference type="InterPro" id="IPR027413">
    <property type="entry name" value="GROEL-like_equatorial_sf"/>
</dbReference>
<dbReference type="InterPro" id="IPR012722">
    <property type="entry name" value="Chap_CCT_zeta"/>
</dbReference>
<evidence type="ECO:0000256" key="3">
    <source>
        <dbReference type="ARBA" id="ARBA00022490"/>
    </source>
</evidence>
<dbReference type="OrthoDB" id="10052040at2759"/>
<sequence length="460" mass="51209">MIARTAVAQDDISGDGTTSTVLFIGELMKQAERYIAEGMHPRVLVDGFEIAKRATLEFLEKFKTPVVMGDSPDKEILKMVARTTLRTKVYEALADRLTDIVVNAVLCIRKQSEPIDLFMVEIMHMKHKFDTDTRLVEGLVLDHGARHPDMKKRVENCHILTCNVSLEYEKSEINAGFFYSNAEQREQMVAAERRSVDERVQKIIDLKKKVCEGTNDNFVVINQKGIDPISLDLLAREGIVGLRRAKRRNMERLVLACGGEAVNSVEDLTPDVLGWAGLVYEHVLGEEKYTFVEEVKNPHSCTILIKGPNDHTIAQIKDAVRDGLRAVKNTLEDESVVLGAGAFEVAARQHLVNEVKKTVKGRAQLGVEAFADALLVIPKTLAENSGLDTQDAIIALQREHDNGVIAGLNHHTGEPMDPQMEGIFDNYSVKRQIINSGPIIASQLLLVDEVIRAGRNMRKS</sequence>
<dbReference type="PANTHER" id="PTHR11353">
    <property type="entry name" value="CHAPERONIN"/>
    <property type="match status" value="1"/>
</dbReference>
<keyword evidence="5 7" id="KW-0067">ATP-binding</keyword>
<reference evidence="8" key="1">
    <citation type="submission" date="2021-08" db="EMBL/GenBank/DDBJ databases">
        <title>WGS assembly of Ceratopteris richardii.</title>
        <authorList>
            <person name="Marchant D.B."/>
            <person name="Chen G."/>
            <person name="Jenkins J."/>
            <person name="Shu S."/>
            <person name="Leebens-Mack J."/>
            <person name="Grimwood J."/>
            <person name="Schmutz J."/>
            <person name="Soltis P."/>
            <person name="Soltis D."/>
            <person name="Chen Z.-H."/>
        </authorList>
    </citation>
    <scope>NUCLEOTIDE SEQUENCE</scope>
    <source>
        <strain evidence="8">Whitten #5841</strain>
        <tissue evidence="8">Leaf</tissue>
    </source>
</reference>
<dbReference type="Pfam" id="PF00118">
    <property type="entry name" value="Cpn60_TCP1"/>
    <property type="match status" value="1"/>
</dbReference>
<evidence type="ECO:0000256" key="7">
    <source>
        <dbReference type="RuleBase" id="RU004187"/>
    </source>
</evidence>
<protein>
    <submittedName>
        <fullName evidence="8">Uncharacterized protein</fullName>
    </submittedName>
</protein>
<dbReference type="SUPFAM" id="SSF52029">
    <property type="entry name" value="GroEL apical domain-like"/>
    <property type="match status" value="1"/>
</dbReference>
<comment type="subcellular location">
    <subcellularLocation>
        <location evidence="1">Cytoplasm</location>
    </subcellularLocation>
</comment>
<comment type="caution">
    <text evidence="8">The sequence shown here is derived from an EMBL/GenBank/DDBJ whole genome shotgun (WGS) entry which is preliminary data.</text>
</comment>
<dbReference type="Gene3D" id="3.50.7.10">
    <property type="entry name" value="GroEL"/>
    <property type="match status" value="1"/>
</dbReference>
<keyword evidence="4 7" id="KW-0547">Nucleotide-binding</keyword>
<dbReference type="InterPro" id="IPR002423">
    <property type="entry name" value="Cpn60/GroEL/TCP-1"/>
</dbReference>
<dbReference type="GO" id="GO:0005524">
    <property type="term" value="F:ATP binding"/>
    <property type="evidence" value="ECO:0007669"/>
    <property type="project" value="UniProtKB-KW"/>
</dbReference>
<dbReference type="GO" id="GO:0051082">
    <property type="term" value="F:unfolded protein binding"/>
    <property type="evidence" value="ECO:0007669"/>
    <property type="project" value="InterPro"/>
</dbReference>
<dbReference type="SUPFAM" id="SSF54849">
    <property type="entry name" value="GroEL-intermediate domain like"/>
    <property type="match status" value="1"/>
</dbReference>
<keyword evidence="6 7" id="KW-0143">Chaperone</keyword>
<dbReference type="InterPro" id="IPR027409">
    <property type="entry name" value="GroEL-like_apical_dom_sf"/>
</dbReference>
<dbReference type="GO" id="GO:0016887">
    <property type="term" value="F:ATP hydrolysis activity"/>
    <property type="evidence" value="ECO:0007669"/>
    <property type="project" value="InterPro"/>
</dbReference>
<dbReference type="FunFam" id="3.50.7.10:FF:000004">
    <property type="entry name" value="T-complex protein 1 subunit zeta"/>
    <property type="match status" value="1"/>
</dbReference>
<proteinExistence type="inferred from homology"/>
<evidence type="ECO:0000256" key="2">
    <source>
        <dbReference type="ARBA" id="ARBA00008020"/>
    </source>
</evidence>
<organism evidence="8 9">
    <name type="scientific">Ceratopteris richardii</name>
    <name type="common">Triangle waterfern</name>
    <dbReference type="NCBI Taxonomy" id="49495"/>
    <lineage>
        <taxon>Eukaryota</taxon>
        <taxon>Viridiplantae</taxon>
        <taxon>Streptophyta</taxon>
        <taxon>Embryophyta</taxon>
        <taxon>Tracheophyta</taxon>
        <taxon>Polypodiopsida</taxon>
        <taxon>Polypodiidae</taxon>
        <taxon>Polypodiales</taxon>
        <taxon>Pteridineae</taxon>
        <taxon>Pteridaceae</taxon>
        <taxon>Parkerioideae</taxon>
        <taxon>Ceratopteris</taxon>
    </lineage>
</organism>
<keyword evidence="9" id="KW-1185">Reference proteome</keyword>
<evidence type="ECO:0000313" key="9">
    <source>
        <dbReference type="Proteomes" id="UP000825935"/>
    </source>
</evidence>
<dbReference type="CDD" id="cd03342">
    <property type="entry name" value="TCP1_zeta"/>
    <property type="match status" value="1"/>
</dbReference>
<dbReference type="AlphaFoldDB" id="A0A8T2T5A2"/>
<keyword evidence="3" id="KW-0963">Cytoplasm</keyword>
<accession>A0A8T2T5A2</accession>
<dbReference type="FunFam" id="3.30.260.10:FF:000017">
    <property type="entry name" value="T-complex protein 1 subunit zeta"/>
    <property type="match status" value="1"/>
</dbReference>
<dbReference type="SUPFAM" id="SSF48592">
    <property type="entry name" value="GroEL equatorial domain-like"/>
    <property type="match status" value="1"/>
</dbReference>
<dbReference type="Gene3D" id="1.10.560.10">
    <property type="entry name" value="GroEL-like equatorial domain"/>
    <property type="match status" value="1"/>
</dbReference>
<dbReference type="InterPro" id="IPR017998">
    <property type="entry name" value="Chaperone_TCP-1"/>
</dbReference>
<dbReference type="InterPro" id="IPR027410">
    <property type="entry name" value="TCP-1-like_intermed_sf"/>
</dbReference>
<dbReference type="EMBL" id="CM035421">
    <property type="protein sequence ID" value="KAH7388269.1"/>
    <property type="molecule type" value="Genomic_DNA"/>
</dbReference>
<dbReference type="GO" id="GO:0140662">
    <property type="term" value="F:ATP-dependent protein folding chaperone"/>
    <property type="evidence" value="ECO:0007669"/>
    <property type="project" value="InterPro"/>
</dbReference>
<evidence type="ECO:0000256" key="5">
    <source>
        <dbReference type="ARBA" id="ARBA00022840"/>
    </source>
</evidence>
<evidence type="ECO:0000256" key="6">
    <source>
        <dbReference type="ARBA" id="ARBA00023186"/>
    </source>
</evidence>
<dbReference type="Proteomes" id="UP000825935">
    <property type="component" value="Chromosome 16"/>
</dbReference>
<dbReference type="GO" id="GO:0005737">
    <property type="term" value="C:cytoplasm"/>
    <property type="evidence" value="ECO:0007669"/>
    <property type="project" value="UniProtKB-SubCell"/>
</dbReference>
<comment type="similarity">
    <text evidence="2 7">Belongs to the TCP-1 chaperonin family.</text>
</comment>
<dbReference type="PRINTS" id="PR00304">
    <property type="entry name" value="TCOMPLEXTCP1"/>
</dbReference>
<dbReference type="Gene3D" id="3.30.260.10">
    <property type="entry name" value="TCP-1-like chaperonin intermediate domain"/>
    <property type="match status" value="1"/>
</dbReference>
<dbReference type="NCBIfam" id="TIGR02347">
    <property type="entry name" value="chap_CCT_zeta"/>
    <property type="match status" value="1"/>
</dbReference>
<evidence type="ECO:0000256" key="4">
    <source>
        <dbReference type="ARBA" id="ARBA00022741"/>
    </source>
</evidence>